<accession>A0A5A7QP12</accession>
<sequence length="235" mass="26516">MSASASYPADSFINGPAHGNPPLYWSTNLRPPVRLFLGSHYISGYNYFKSDADNDWDFAPNVDAYNFTVHFLGKPNSQHGQVPTAFTDGDMVQMYHFHGHNLGFLFETYLDLVCTVMHNVRRSVVAEETVTQFADQNSIIKLRLYRMIRGIHVGRAILKEIVYAVDNLGNPLMEPIAIWLAEDSLQQNEEFLIPNILEEDTSNTTQTRFCSPKHAPTTNPSPKQTLLHLAASEQT</sequence>
<keyword evidence="2" id="KW-0808">Transferase</keyword>
<gene>
    <name evidence="2" type="ORF">STAS_24192</name>
</gene>
<dbReference type="AlphaFoldDB" id="A0A5A7QP12"/>
<reference evidence="3" key="1">
    <citation type="journal article" date="2019" name="Curr. Biol.">
        <title>Genome Sequence of Striga asiatica Provides Insight into the Evolution of Plant Parasitism.</title>
        <authorList>
            <person name="Yoshida S."/>
            <person name="Kim S."/>
            <person name="Wafula E.K."/>
            <person name="Tanskanen J."/>
            <person name="Kim Y.M."/>
            <person name="Honaas L."/>
            <person name="Yang Z."/>
            <person name="Spallek T."/>
            <person name="Conn C.E."/>
            <person name="Ichihashi Y."/>
            <person name="Cheong K."/>
            <person name="Cui S."/>
            <person name="Der J.P."/>
            <person name="Gundlach H."/>
            <person name="Jiao Y."/>
            <person name="Hori C."/>
            <person name="Ishida J.K."/>
            <person name="Kasahara H."/>
            <person name="Kiba T."/>
            <person name="Kim M.S."/>
            <person name="Koo N."/>
            <person name="Laohavisit A."/>
            <person name="Lee Y.H."/>
            <person name="Lumba S."/>
            <person name="McCourt P."/>
            <person name="Mortimer J.C."/>
            <person name="Mutuku J.M."/>
            <person name="Nomura T."/>
            <person name="Sasaki-Sekimoto Y."/>
            <person name="Seto Y."/>
            <person name="Wang Y."/>
            <person name="Wakatake T."/>
            <person name="Sakakibara H."/>
            <person name="Demura T."/>
            <person name="Yamaguchi S."/>
            <person name="Yoneyama K."/>
            <person name="Manabe R.I."/>
            <person name="Nelson D.C."/>
            <person name="Schulman A.H."/>
            <person name="Timko M.P."/>
            <person name="dePamphilis C.W."/>
            <person name="Choi D."/>
            <person name="Shirasu K."/>
        </authorList>
    </citation>
    <scope>NUCLEOTIDE SEQUENCE [LARGE SCALE GENOMIC DNA]</scope>
    <source>
        <strain evidence="3">cv. UVA1</strain>
    </source>
</reference>
<evidence type="ECO:0000256" key="1">
    <source>
        <dbReference type="SAM" id="MobiDB-lite"/>
    </source>
</evidence>
<proteinExistence type="predicted"/>
<dbReference type="EMBL" id="BKCP01007737">
    <property type="protein sequence ID" value="GER47115.1"/>
    <property type="molecule type" value="Genomic_DNA"/>
</dbReference>
<keyword evidence="3" id="KW-1185">Reference proteome</keyword>
<comment type="caution">
    <text evidence="2">The sequence shown here is derived from an EMBL/GenBank/DDBJ whole genome shotgun (WGS) entry which is preliminary data.</text>
</comment>
<evidence type="ECO:0000313" key="3">
    <source>
        <dbReference type="Proteomes" id="UP000325081"/>
    </source>
</evidence>
<keyword evidence="2" id="KW-0489">Methyltransferase</keyword>
<dbReference type="Proteomes" id="UP000325081">
    <property type="component" value="Unassembled WGS sequence"/>
</dbReference>
<evidence type="ECO:0000313" key="2">
    <source>
        <dbReference type="EMBL" id="GER47115.1"/>
    </source>
</evidence>
<name>A0A5A7QP12_STRAF</name>
<dbReference type="GO" id="GO:0008168">
    <property type="term" value="F:methyltransferase activity"/>
    <property type="evidence" value="ECO:0007669"/>
    <property type="project" value="UniProtKB-KW"/>
</dbReference>
<organism evidence="2 3">
    <name type="scientific">Striga asiatica</name>
    <name type="common">Asiatic witchweed</name>
    <name type="synonym">Buchnera asiatica</name>
    <dbReference type="NCBI Taxonomy" id="4170"/>
    <lineage>
        <taxon>Eukaryota</taxon>
        <taxon>Viridiplantae</taxon>
        <taxon>Streptophyta</taxon>
        <taxon>Embryophyta</taxon>
        <taxon>Tracheophyta</taxon>
        <taxon>Spermatophyta</taxon>
        <taxon>Magnoliopsida</taxon>
        <taxon>eudicotyledons</taxon>
        <taxon>Gunneridae</taxon>
        <taxon>Pentapetalae</taxon>
        <taxon>asterids</taxon>
        <taxon>lamiids</taxon>
        <taxon>Lamiales</taxon>
        <taxon>Orobanchaceae</taxon>
        <taxon>Buchnereae</taxon>
        <taxon>Striga</taxon>
    </lineage>
</organism>
<dbReference type="GO" id="GO:0032259">
    <property type="term" value="P:methylation"/>
    <property type="evidence" value="ECO:0007669"/>
    <property type="project" value="UniProtKB-KW"/>
</dbReference>
<protein>
    <submittedName>
        <fullName evidence="2">Ribosomal RNA small subunit methyltransferase H</fullName>
    </submittedName>
</protein>
<feature type="region of interest" description="Disordered" evidence="1">
    <location>
        <begin position="203"/>
        <end position="235"/>
    </location>
</feature>